<evidence type="ECO:0000256" key="6">
    <source>
        <dbReference type="ARBA" id="ARBA00022723"/>
    </source>
</evidence>
<dbReference type="GO" id="GO:0005829">
    <property type="term" value="C:cytosol"/>
    <property type="evidence" value="ECO:0007669"/>
    <property type="project" value="TreeGrafter"/>
</dbReference>
<dbReference type="PIRSF" id="PIRSF001558">
    <property type="entry name" value="GSHase"/>
    <property type="match status" value="1"/>
</dbReference>
<comment type="catalytic activity">
    <reaction evidence="11">
        <text>gamma-L-glutamyl-(2S)-2-aminobutanoate + glycine + ATP = ophthalmate + ADP + phosphate + H(+)</text>
        <dbReference type="Rhea" id="RHEA:72075"/>
        <dbReference type="ChEBI" id="CHEBI:15378"/>
        <dbReference type="ChEBI" id="CHEBI:30616"/>
        <dbReference type="ChEBI" id="CHEBI:43474"/>
        <dbReference type="ChEBI" id="CHEBI:57305"/>
        <dbReference type="ChEBI" id="CHEBI:189406"/>
        <dbReference type="ChEBI" id="CHEBI:189750"/>
        <dbReference type="ChEBI" id="CHEBI:456216"/>
    </reaction>
    <physiologicalReaction direction="left-to-right" evidence="11">
        <dbReference type="Rhea" id="RHEA:72076"/>
    </physiologicalReaction>
</comment>
<dbReference type="FunFam" id="3.40.50.1760:FF:000001">
    <property type="entry name" value="Glutathione synthetase"/>
    <property type="match status" value="1"/>
</dbReference>
<dbReference type="Pfam" id="PF03221">
    <property type="entry name" value="HTH_Tnp_Tc5"/>
    <property type="match status" value="1"/>
</dbReference>
<dbReference type="GO" id="GO:0005524">
    <property type="term" value="F:ATP binding"/>
    <property type="evidence" value="ECO:0007669"/>
    <property type="project" value="UniProtKB-UniRule"/>
</dbReference>
<keyword evidence="6 13" id="KW-0479">Metal-binding</keyword>
<feature type="binding site" evidence="14">
    <location>
        <position position="307"/>
    </location>
    <ligand>
        <name>ATP</name>
        <dbReference type="ChEBI" id="CHEBI:30616"/>
    </ligand>
</feature>
<dbReference type="EC" id="6.3.2.3" evidence="13"/>
<dbReference type="InterPro" id="IPR009057">
    <property type="entry name" value="Homeodomain-like_sf"/>
</dbReference>
<dbReference type="PROSITE" id="PS51253">
    <property type="entry name" value="HTH_CENPB"/>
    <property type="match status" value="1"/>
</dbReference>
<dbReference type="EMBL" id="BEYU01000134">
    <property type="protein sequence ID" value="GBG32906.1"/>
    <property type="molecule type" value="Genomic_DNA"/>
</dbReference>
<dbReference type="Gene3D" id="3.30.1490.80">
    <property type="match status" value="1"/>
</dbReference>
<keyword evidence="7 13" id="KW-0547">Nucleotide-binding</keyword>
<evidence type="ECO:0000313" key="18">
    <source>
        <dbReference type="Proteomes" id="UP000241890"/>
    </source>
</evidence>
<keyword evidence="4 13" id="KW-0436">Ligase</keyword>
<name>A0A2R5GPV0_9STRA</name>
<evidence type="ECO:0000256" key="7">
    <source>
        <dbReference type="ARBA" id="ARBA00022741"/>
    </source>
</evidence>
<dbReference type="GO" id="GO:0000287">
    <property type="term" value="F:magnesium ion binding"/>
    <property type="evidence" value="ECO:0007669"/>
    <property type="project" value="UniProtKB-UniRule"/>
</dbReference>
<comment type="pathway">
    <text evidence="1 13">Sulfur metabolism; glutathione biosynthesis; glutathione from L-cysteine and L-glutamate: step 2/2.</text>
</comment>
<feature type="binding site" evidence="15">
    <location>
        <position position="123"/>
    </location>
    <ligand>
        <name>Mg(2+)</name>
        <dbReference type="ChEBI" id="CHEBI:18420"/>
    </ligand>
</feature>
<evidence type="ECO:0000256" key="3">
    <source>
        <dbReference type="ARBA" id="ARBA00011738"/>
    </source>
</evidence>
<evidence type="ECO:0000256" key="5">
    <source>
        <dbReference type="ARBA" id="ARBA00022684"/>
    </source>
</evidence>
<dbReference type="AlphaFoldDB" id="A0A2R5GPV0"/>
<keyword evidence="18" id="KW-1185">Reference proteome</keyword>
<dbReference type="OrthoDB" id="2020073at2759"/>
<sequence>MQGLTDEAVAWATAHGLQMMDAEHSTLCKAAPVTLLPTPLSRKAFEHAVHLAQPFNVLVDKVARDLDWVYKTLDGVLEHDEFTAQLVKICRAVEEKGDVQRIYLGINRSDYMLDQGKDLLQVELNTIASSFGCLSARVARMHRFLMDRYPEHETVQERCPDAQDATRTPPNRADTEIPRALAEAARIHLQSRGKEETTKGPPTVLFVVQEGERNSFDQRWLEYELWDAHKVACMRRSLSQIKEQASVNDANGRDLIVDGQLISVVYFRAGYTPNDYPSDVQWDARLLMETSNAIKCPSIAYQLVGTKKVQQELARPGQVERFMGEGPGAALRTGFAGLWSLDAKEQDESAKDAIKDAIANPGNYVVKPQREGGGNNIYGEDVKKALESMSSTELASYILMQRIFPEEVDAILVKAGEPHSAKALQELGVYGVYLSDGSKEHFNAYAGRLQPYETALTHNLEQQLKKFIVECSKTGMPLSAKDIKGMAYDLARLKDSNTKFKATSGWWKSFKARHPDLRIRRLEELDTVRHRALNYDIASEWFDLVQHKYAGGSRQVP</sequence>
<comment type="similarity">
    <text evidence="2 13">Belongs to the eukaryotic GSH synthase family.</text>
</comment>
<dbReference type="GO" id="GO:0043295">
    <property type="term" value="F:glutathione binding"/>
    <property type="evidence" value="ECO:0007669"/>
    <property type="project" value="UniProtKB-UniRule"/>
</dbReference>
<gene>
    <name evidence="17" type="ORF">FCC1311_091322</name>
</gene>
<feature type="binding site" evidence="14">
    <location>
        <position position="426"/>
    </location>
    <ligand>
        <name>ATP</name>
        <dbReference type="ChEBI" id="CHEBI:30616"/>
    </ligand>
</feature>
<dbReference type="GO" id="GO:0003677">
    <property type="term" value="F:DNA binding"/>
    <property type="evidence" value="ECO:0007669"/>
    <property type="project" value="UniProtKB-KW"/>
</dbReference>
<dbReference type="InterPro" id="IPR004887">
    <property type="entry name" value="GSH_synth_subst-bd"/>
</dbReference>
<dbReference type="InterPro" id="IPR014709">
    <property type="entry name" value="Glutathione_synthase_C_euk"/>
</dbReference>
<evidence type="ECO:0000256" key="10">
    <source>
        <dbReference type="ARBA" id="ARBA00023125"/>
    </source>
</evidence>
<feature type="binding site" evidence="14">
    <location>
        <position position="218"/>
    </location>
    <ligand>
        <name>substrate</name>
    </ligand>
</feature>
<evidence type="ECO:0000256" key="8">
    <source>
        <dbReference type="ARBA" id="ARBA00022840"/>
    </source>
</evidence>
<feature type="binding site" evidence="15">
    <location>
        <position position="371"/>
    </location>
    <ligand>
        <name>Mg(2+)</name>
        <dbReference type="ChEBI" id="CHEBI:18420"/>
    </ligand>
</feature>
<comment type="subunit">
    <text evidence="3">Homodimer.</text>
</comment>
<evidence type="ECO:0000256" key="9">
    <source>
        <dbReference type="ARBA" id="ARBA00022842"/>
    </source>
</evidence>
<keyword evidence="5 13" id="KW-0317">Glutathione biosynthesis</keyword>
<evidence type="ECO:0000256" key="4">
    <source>
        <dbReference type="ARBA" id="ARBA00022598"/>
    </source>
</evidence>
<feature type="binding site" evidence="15">
    <location>
        <position position="125"/>
    </location>
    <ligand>
        <name>Mg(2+)</name>
        <dbReference type="ChEBI" id="CHEBI:18420"/>
    </ligand>
</feature>
<evidence type="ECO:0000256" key="14">
    <source>
        <dbReference type="PIRSR" id="PIRSR001558-1"/>
    </source>
</evidence>
<evidence type="ECO:0000256" key="11">
    <source>
        <dbReference type="ARBA" id="ARBA00052123"/>
    </source>
</evidence>
<dbReference type="InterPro" id="IPR016185">
    <property type="entry name" value="PreATP-grasp_dom_sf"/>
</dbReference>
<dbReference type="Gene3D" id="1.10.1080.10">
    <property type="entry name" value="Glutathione Synthetase, Chain A, domain 3"/>
    <property type="match status" value="1"/>
</dbReference>
<comment type="cofactor">
    <cofactor evidence="13 15">
        <name>Mg(2+)</name>
        <dbReference type="ChEBI" id="CHEBI:18420"/>
    </cofactor>
    <text evidence="13 15">Binds 1 Mg(2+) ion per subunit.</text>
</comment>
<evidence type="ECO:0000256" key="1">
    <source>
        <dbReference type="ARBA" id="ARBA00004965"/>
    </source>
</evidence>
<dbReference type="FunCoup" id="A0A2R5GPV0">
    <property type="interactions" value="340"/>
</dbReference>
<dbReference type="InParanoid" id="A0A2R5GPV0"/>
<reference evidence="17 18" key="1">
    <citation type="submission" date="2017-12" db="EMBL/GenBank/DDBJ databases">
        <title>Sequencing, de novo assembly and annotation of complete genome of a new Thraustochytrid species, strain FCC1311.</title>
        <authorList>
            <person name="Sedici K."/>
            <person name="Godart F."/>
            <person name="Aiese Cigliano R."/>
            <person name="Sanseverino W."/>
            <person name="Barakat M."/>
            <person name="Ortet P."/>
            <person name="Marechal E."/>
            <person name="Cagnac O."/>
            <person name="Amato A."/>
        </authorList>
    </citation>
    <scope>NUCLEOTIDE SEQUENCE [LARGE SCALE GENOMIC DNA]</scope>
</reference>
<comment type="catalytic activity">
    <reaction evidence="13">
        <text>gamma-L-glutamyl-L-cysteine + glycine + ATP = glutathione + ADP + phosphate + H(+)</text>
        <dbReference type="Rhea" id="RHEA:13557"/>
        <dbReference type="ChEBI" id="CHEBI:15378"/>
        <dbReference type="ChEBI" id="CHEBI:30616"/>
        <dbReference type="ChEBI" id="CHEBI:43474"/>
        <dbReference type="ChEBI" id="CHEBI:57305"/>
        <dbReference type="ChEBI" id="CHEBI:57925"/>
        <dbReference type="ChEBI" id="CHEBI:58173"/>
        <dbReference type="ChEBI" id="CHEBI:456216"/>
        <dbReference type="EC" id="6.3.2.3"/>
    </reaction>
</comment>
<comment type="function">
    <text evidence="12">Catalyzes the production of glutathione from gamma-glutamylcysteine and glycine in an ATP-dependent manner. Glutathione (gamma-glutamylcysteinylglycine, GSH) is the most abundant intracellular thiol in living aerobic cells and is required for numerous processes including the protection of cells against oxidative damage, amino acid transport, the detoxification of foreign compounds, the maintenance of protein sulfhydryl groups in a reduced state and acts as a cofactor for a number of enzymes. Participates in ophthalmate biosynthesis in hepatocytes.</text>
</comment>
<dbReference type="UniPathway" id="UPA00142">
    <property type="reaction ID" value="UER00210"/>
</dbReference>
<feature type="binding site" evidence="14">
    <location>
        <position position="108"/>
    </location>
    <ligand>
        <name>substrate</name>
    </ligand>
</feature>
<dbReference type="InterPro" id="IPR014049">
    <property type="entry name" value="Glutathione_synthase_N_euk"/>
</dbReference>
<feature type="domain" description="HTH CENPB-type" evidence="16">
    <location>
        <begin position="448"/>
        <end position="520"/>
    </location>
</feature>
<dbReference type="Proteomes" id="UP000241890">
    <property type="component" value="Unassembled WGS sequence"/>
</dbReference>
<protein>
    <recommendedName>
        <fullName evidence="13">Glutathione synthetase</fullName>
        <shortName evidence="13">GSH-S</shortName>
        <ecNumber evidence="13">6.3.2.3</ecNumber>
    </recommendedName>
</protein>
<feature type="binding site" evidence="14">
    <location>
        <begin position="367"/>
        <end position="376"/>
    </location>
    <ligand>
        <name>ATP</name>
        <dbReference type="ChEBI" id="CHEBI:30616"/>
    </ligand>
</feature>
<dbReference type="Gene3D" id="3.40.50.1760">
    <property type="entry name" value="Glutathione synthase, substrate-binding domain superfamily, eukaryotic"/>
    <property type="match status" value="1"/>
</dbReference>
<keyword evidence="9 13" id="KW-0460">Magnesium</keyword>
<dbReference type="InterPro" id="IPR006600">
    <property type="entry name" value="HTH_CenpB_DNA-bd_dom"/>
</dbReference>
<keyword evidence="8 13" id="KW-0067">ATP-binding</keyword>
<dbReference type="NCBIfam" id="TIGR01986">
    <property type="entry name" value="glut_syn_euk"/>
    <property type="match status" value="1"/>
</dbReference>
<evidence type="ECO:0000256" key="13">
    <source>
        <dbReference type="PIRNR" id="PIRNR001558"/>
    </source>
</evidence>
<dbReference type="SUPFAM" id="SSF46689">
    <property type="entry name" value="Homeodomain-like"/>
    <property type="match status" value="1"/>
</dbReference>
<dbReference type="Gene3D" id="3.30.1490.50">
    <property type="match status" value="1"/>
</dbReference>
<evidence type="ECO:0000259" key="16">
    <source>
        <dbReference type="PROSITE" id="PS51253"/>
    </source>
</evidence>
<dbReference type="Pfam" id="PF03917">
    <property type="entry name" value="GSH_synth_ATP"/>
    <property type="match status" value="1"/>
</dbReference>
<dbReference type="Gene3D" id="3.30.470.20">
    <property type="entry name" value="ATP-grasp fold, B domain"/>
    <property type="match status" value="1"/>
</dbReference>
<feature type="binding site" evidence="14">
    <location>
        <position position="123"/>
    </location>
    <ligand>
        <name>ATP</name>
        <dbReference type="ChEBI" id="CHEBI:30616"/>
    </ligand>
</feature>
<proteinExistence type="inferred from homology"/>
<comment type="caution">
    <text evidence="17">The sequence shown here is derived from an EMBL/GenBank/DDBJ whole genome shotgun (WGS) entry which is preliminary data.</text>
</comment>
<dbReference type="SUPFAM" id="SSF56059">
    <property type="entry name" value="Glutathione synthetase ATP-binding domain-like"/>
    <property type="match status" value="1"/>
</dbReference>
<dbReference type="FunFam" id="3.30.1490.50:FF:000001">
    <property type="entry name" value="Glutathione synthetase"/>
    <property type="match status" value="1"/>
</dbReference>
<dbReference type="PANTHER" id="PTHR11130:SF0">
    <property type="entry name" value="GLUTATHIONE SYNTHETASE"/>
    <property type="match status" value="1"/>
</dbReference>
<dbReference type="Pfam" id="PF03199">
    <property type="entry name" value="GSH_synthase"/>
    <property type="match status" value="1"/>
</dbReference>
<organism evidence="17 18">
    <name type="scientific">Hondaea fermentalgiana</name>
    <dbReference type="NCBI Taxonomy" id="2315210"/>
    <lineage>
        <taxon>Eukaryota</taxon>
        <taxon>Sar</taxon>
        <taxon>Stramenopiles</taxon>
        <taxon>Bigyra</taxon>
        <taxon>Labyrinthulomycetes</taxon>
        <taxon>Thraustochytrida</taxon>
        <taxon>Thraustochytriidae</taxon>
        <taxon>Hondaea</taxon>
    </lineage>
</organism>
<dbReference type="GO" id="GO:0004363">
    <property type="term" value="F:glutathione synthase activity"/>
    <property type="evidence" value="ECO:0007669"/>
    <property type="project" value="UniProtKB-UniRule"/>
</dbReference>
<dbReference type="InterPro" id="IPR014042">
    <property type="entry name" value="Glutathione_synthase_a-hlx"/>
</dbReference>
<dbReference type="SUPFAM" id="SSF52440">
    <property type="entry name" value="PreATP-grasp domain"/>
    <property type="match status" value="1"/>
</dbReference>
<feature type="binding site" evidence="14">
    <location>
        <position position="378"/>
    </location>
    <ligand>
        <name>ATP</name>
        <dbReference type="ChEBI" id="CHEBI:30616"/>
    </ligand>
</feature>
<evidence type="ECO:0000256" key="2">
    <source>
        <dbReference type="ARBA" id="ARBA00010385"/>
    </source>
</evidence>
<evidence type="ECO:0000256" key="12">
    <source>
        <dbReference type="ARBA" id="ARBA00059746"/>
    </source>
</evidence>
<evidence type="ECO:0000256" key="15">
    <source>
        <dbReference type="PIRSR" id="PIRSR001558-2"/>
    </source>
</evidence>
<keyword evidence="10" id="KW-0238">DNA-binding</keyword>
<dbReference type="PANTHER" id="PTHR11130">
    <property type="entry name" value="GLUTATHIONE SYNTHETASE"/>
    <property type="match status" value="1"/>
</dbReference>
<feature type="binding site" evidence="14">
    <location>
        <begin position="400"/>
        <end position="403"/>
    </location>
    <ligand>
        <name>ATP</name>
        <dbReference type="ChEBI" id="CHEBI:30616"/>
    </ligand>
</feature>
<dbReference type="Gene3D" id="1.10.10.60">
    <property type="entry name" value="Homeodomain-like"/>
    <property type="match status" value="1"/>
</dbReference>
<evidence type="ECO:0000313" key="17">
    <source>
        <dbReference type="EMBL" id="GBG32906.1"/>
    </source>
</evidence>
<accession>A0A2R5GPV0</accession>
<dbReference type="InterPro" id="IPR005615">
    <property type="entry name" value="Glutathione_synthase"/>
</dbReference>
<dbReference type="InterPro" id="IPR037013">
    <property type="entry name" value="GSH-S_sub-bd_sf"/>
</dbReference>